<gene>
    <name evidence="4" type="ORF">XTPLMG730_0494</name>
</gene>
<dbReference type="PANTHER" id="PTHR34580">
    <property type="match status" value="1"/>
</dbReference>
<evidence type="ECO:0000259" key="3">
    <source>
        <dbReference type="Pfam" id="PF25583"/>
    </source>
</evidence>
<evidence type="ECO:0000259" key="2">
    <source>
        <dbReference type="Pfam" id="PF13280"/>
    </source>
</evidence>
<dbReference type="Gene3D" id="1.10.10.10">
    <property type="entry name" value="Winged helix-like DNA-binding domain superfamily/Winged helix DNA-binding domain"/>
    <property type="match status" value="1"/>
</dbReference>
<sequence>MPGRGAFSAADSDIIGAMDRYERINALHRLLKSARYPVTVARLQDELSCSRATVYRDLAFLRDALMAPVEGDGEAGFRYETGESDRFELPGLWLSSEELHALLASQQLLARTGGGVLSSVLAPLQQRIESLLAAQAGATHWPVERVRVIPHRGRKLDEASFRTVASAVLERKRLSFDYRARSTDESTKRTVSPQRITHYRDNWYLDAWDHGRDAVRSFAVDRINHARLLDQVAQDVADEELDSQLAASYGIFSGAPKGWATIVFSPKAARWVADEHWHSKQQGRFLADGRYELKLPYSVSRELLMDVLHYGSDAEIIEPRSLREQAKALLSLALSNYSDD</sequence>
<accession>A0A0K2ZDG3</accession>
<dbReference type="InterPro" id="IPR036388">
    <property type="entry name" value="WH-like_DNA-bd_sf"/>
</dbReference>
<evidence type="ECO:0000259" key="1">
    <source>
        <dbReference type="Pfam" id="PF08279"/>
    </source>
</evidence>
<dbReference type="InterPro" id="IPR026881">
    <property type="entry name" value="WYL_dom"/>
</dbReference>
<dbReference type="AlphaFoldDB" id="A0A0K2ZDG3"/>
<feature type="domain" description="Helix-turn-helix type 11" evidence="1">
    <location>
        <begin position="23"/>
        <end position="78"/>
    </location>
</feature>
<dbReference type="PANTHER" id="PTHR34580:SF3">
    <property type="entry name" value="PROTEIN PAFB"/>
    <property type="match status" value="1"/>
</dbReference>
<dbReference type="Pfam" id="PF13280">
    <property type="entry name" value="WYL"/>
    <property type="match status" value="1"/>
</dbReference>
<dbReference type="InterPro" id="IPR051534">
    <property type="entry name" value="CBASS_pafABC_assoc_protein"/>
</dbReference>
<evidence type="ECO:0000313" key="5">
    <source>
        <dbReference type="Proteomes" id="UP000045978"/>
    </source>
</evidence>
<dbReference type="InterPro" id="IPR013196">
    <property type="entry name" value="HTH_11"/>
</dbReference>
<protein>
    <submittedName>
        <fullName evidence="4">Transcriptional regulator</fullName>
    </submittedName>
</protein>
<dbReference type="Pfam" id="PF08279">
    <property type="entry name" value="HTH_11"/>
    <property type="match status" value="1"/>
</dbReference>
<name>A0A0K2ZDG3_9XANT</name>
<dbReference type="InterPro" id="IPR036390">
    <property type="entry name" value="WH_DNA-bd_sf"/>
</dbReference>
<dbReference type="SUPFAM" id="SSF46785">
    <property type="entry name" value="Winged helix' DNA-binding domain"/>
    <property type="match status" value="1"/>
</dbReference>
<feature type="domain" description="WYL" evidence="2">
    <location>
        <begin position="161"/>
        <end position="227"/>
    </location>
</feature>
<dbReference type="Pfam" id="PF25583">
    <property type="entry name" value="WCX"/>
    <property type="match status" value="1"/>
</dbReference>
<feature type="domain" description="WCX" evidence="3">
    <location>
        <begin position="258"/>
        <end position="331"/>
    </location>
</feature>
<dbReference type="InterPro" id="IPR057727">
    <property type="entry name" value="WCX_dom"/>
</dbReference>
<dbReference type="PROSITE" id="PS52050">
    <property type="entry name" value="WYL"/>
    <property type="match status" value="1"/>
</dbReference>
<dbReference type="EMBL" id="CXOJ01000006">
    <property type="protein sequence ID" value="CTP83551.1"/>
    <property type="molecule type" value="Genomic_DNA"/>
</dbReference>
<proteinExistence type="predicted"/>
<dbReference type="Proteomes" id="UP000045978">
    <property type="component" value="Unassembled WGS sequence"/>
</dbReference>
<reference evidence="4 5" key="1">
    <citation type="submission" date="2015-07" db="EMBL/GenBank/DDBJ databases">
        <authorList>
            <person name="Noorani M."/>
        </authorList>
    </citation>
    <scope>NUCLEOTIDE SEQUENCE [LARGE SCALE GENOMIC DNA]</scope>
    <source>
        <strain evidence="4">LMG730</strain>
    </source>
</reference>
<organism evidence="4 5">
    <name type="scientific">Xanthomonas graminis pv. phlei</name>
    <dbReference type="NCBI Taxonomy" id="487906"/>
    <lineage>
        <taxon>Bacteria</taxon>
        <taxon>Pseudomonadati</taxon>
        <taxon>Pseudomonadota</taxon>
        <taxon>Gammaproteobacteria</taxon>
        <taxon>Lysobacterales</taxon>
        <taxon>Lysobacteraceae</taxon>
        <taxon>Xanthomonas</taxon>
        <taxon>Xanthomonas translucens group</taxon>
        <taxon>Xanthomonas graminis</taxon>
    </lineage>
</organism>
<evidence type="ECO:0000313" key="4">
    <source>
        <dbReference type="EMBL" id="CTP83551.1"/>
    </source>
</evidence>